<dbReference type="EMBL" id="SUKA01000005">
    <property type="protein sequence ID" value="TJY63807.1"/>
    <property type="molecule type" value="Genomic_DNA"/>
</dbReference>
<gene>
    <name evidence="2" type="ORF">FAZ19_16195</name>
</gene>
<dbReference type="AlphaFoldDB" id="A0A4U0GXE2"/>
<organism evidence="2 3">
    <name type="scientific">Sphingobacterium alkalisoli</name>
    <dbReference type="NCBI Taxonomy" id="1874115"/>
    <lineage>
        <taxon>Bacteria</taxon>
        <taxon>Pseudomonadati</taxon>
        <taxon>Bacteroidota</taxon>
        <taxon>Sphingobacteriia</taxon>
        <taxon>Sphingobacteriales</taxon>
        <taxon>Sphingobacteriaceae</taxon>
        <taxon>Sphingobacterium</taxon>
    </lineage>
</organism>
<protein>
    <recommendedName>
        <fullName evidence="4">PcfK-like protein</fullName>
    </recommendedName>
</protein>
<proteinExistence type="predicted"/>
<reference evidence="2 3" key="1">
    <citation type="submission" date="2019-04" db="EMBL/GenBank/DDBJ databases">
        <title>Sphingobacterium olei sp. nov., isolated from oil-contaminated soil.</title>
        <authorList>
            <person name="Liu B."/>
        </authorList>
    </citation>
    <scope>NUCLEOTIDE SEQUENCE [LARGE SCALE GENOMIC DNA]</scope>
    <source>
        <strain evidence="2 3">Y3L14</strain>
    </source>
</reference>
<accession>A0A4U0GXE2</accession>
<evidence type="ECO:0000313" key="2">
    <source>
        <dbReference type="EMBL" id="TJY63807.1"/>
    </source>
</evidence>
<evidence type="ECO:0000256" key="1">
    <source>
        <dbReference type="SAM" id="MobiDB-lite"/>
    </source>
</evidence>
<dbReference type="Pfam" id="PF14058">
    <property type="entry name" value="PcfK"/>
    <property type="match status" value="1"/>
</dbReference>
<evidence type="ECO:0000313" key="3">
    <source>
        <dbReference type="Proteomes" id="UP000309872"/>
    </source>
</evidence>
<dbReference type="InterPro" id="IPR025624">
    <property type="entry name" value="PcfK"/>
</dbReference>
<dbReference type="OrthoDB" id="713714at2"/>
<feature type="compositionally biased region" description="Polar residues" evidence="1">
    <location>
        <begin position="109"/>
        <end position="120"/>
    </location>
</feature>
<comment type="caution">
    <text evidence="2">The sequence shown here is derived from an EMBL/GenBank/DDBJ whole genome shotgun (WGS) entry which is preliminary data.</text>
</comment>
<evidence type="ECO:0008006" key="4">
    <source>
        <dbReference type="Google" id="ProtNLM"/>
    </source>
</evidence>
<dbReference type="Proteomes" id="UP000309872">
    <property type="component" value="Unassembled WGS sequence"/>
</dbReference>
<keyword evidence="3" id="KW-1185">Reference proteome</keyword>
<sequence length="120" mass="13294">MKGTISFKNTIKAHLDEVAAKDPLFAENLKKEKKTIDGCVNYILDRVKKTGNNAFTDDEVFGMAIHYYDEDDIKEVTSAPAVEIKHSASIGEKPAKAVKPLKKEKVKSNVPSPQSSLFEL</sequence>
<dbReference type="RefSeq" id="WP_136821799.1">
    <property type="nucleotide sequence ID" value="NZ_BMJX01000005.1"/>
</dbReference>
<feature type="region of interest" description="Disordered" evidence="1">
    <location>
        <begin position="100"/>
        <end position="120"/>
    </location>
</feature>
<name>A0A4U0GXE2_9SPHI</name>